<dbReference type="PANTHER" id="PTHR22674:SF6">
    <property type="entry name" value="NTPASE KAP FAMILY P-LOOP DOMAIN-CONTAINING PROTEIN 1"/>
    <property type="match status" value="1"/>
</dbReference>
<dbReference type="Gene3D" id="3.40.50.300">
    <property type="entry name" value="P-loop containing nucleotide triphosphate hydrolases"/>
    <property type="match status" value="1"/>
</dbReference>
<dbReference type="RefSeq" id="WP_091093329.1">
    <property type="nucleotide sequence ID" value="NZ_FNRD01000015.1"/>
</dbReference>
<dbReference type="InterPro" id="IPR052754">
    <property type="entry name" value="NTPase_KAP_P-loop"/>
</dbReference>
<dbReference type="Proteomes" id="UP000198951">
    <property type="component" value="Unassembled WGS sequence"/>
</dbReference>
<reference evidence="3" key="1">
    <citation type="submission" date="2016-10" db="EMBL/GenBank/DDBJ databases">
        <authorList>
            <person name="Varghese N."/>
            <person name="Submissions S."/>
        </authorList>
    </citation>
    <scope>NUCLEOTIDE SEQUENCE [LARGE SCALE GENOMIC DNA]</scope>
    <source>
        <strain evidence="3">DSM 22376</strain>
    </source>
</reference>
<organism evidence="2 3">
    <name type="scientific">Flavobacterium gillisiae</name>
    <dbReference type="NCBI Taxonomy" id="150146"/>
    <lineage>
        <taxon>Bacteria</taxon>
        <taxon>Pseudomonadati</taxon>
        <taxon>Bacteroidota</taxon>
        <taxon>Flavobacteriia</taxon>
        <taxon>Flavobacteriales</taxon>
        <taxon>Flavobacteriaceae</taxon>
        <taxon>Flavobacterium</taxon>
    </lineage>
</organism>
<evidence type="ECO:0000259" key="1">
    <source>
        <dbReference type="Pfam" id="PF07693"/>
    </source>
</evidence>
<protein>
    <submittedName>
        <fullName evidence="2">Predicted P-loop ATPase, KAP-like</fullName>
    </submittedName>
</protein>
<dbReference type="Pfam" id="PF07693">
    <property type="entry name" value="KAP_NTPase"/>
    <property type="match status" value="1"/>
</dbReference>
<feature type="domain" description="KAP NTPase" evidence="1">
    <location>
        <begin position="15"/>
        <end position="388"/>
    </location>
</feature>
<evidence type="ECO:0000313" key="3">
    <source>
        <dbReference type="Proteomes" id="UP000198951"/>
    </source>
</evidence>
<sequence>MWSDNETSEDLLGFKVHADLLIDVINDETILPITIGVFGDWGSGKSSILQIIKNEFENEEYEDSLCIYFNGWTFEGYDDAKAALLNSILKELEENKKLSSEVKQLVKGKAEKLWKSINWMRGAGLVMKNIALPAVSAYFSGGLSLIPYASQKLIEFGIDSKEKLIGKLQSAEGVDFFNSLQIAGKETVDKTNAVADFRNDFEDLLESTNFKKLVVIIDDLDRCTPDRIIENLEAVKLFLNVPKTAFLIGADPRIVRHAIELKYKTDNISYNSDDKIKNDRIVSDYLEKLIQIPYNLPKLSDNEVETYLTLLLCKKAFPIKFKDILKKYQDHIKEDRYSVFGFGNIDGVLSVEEISSLGNSITILASSAKIITYGLKGNPRQIKRFLNTYILRGKLITIAKLDNVKLDILAKLMVLEYSNIDLFRELYEWQAKSETNGFSTEIKEIEDLAQEFNTDEIVSKYSVNWTKGDVVNWLNTEPKLADVDLRDYYWISRDQLSDSISASSLLPKEIRDLRTKIINYSSEKNLKGIITNSVKILDESKLKILIGLFENEIQKTPEEERIHLIFIELILQKALFSIDVYLKIIKQMDQSRIPSHLSSKFKMVLKSNPEMEKIITELKKDPKTKICKSLNN</sequence>
<dbReference type="InterPro" id="IPR011646">
    <property type="entry name" value="KAP_P-loop"/>
</dbReference>
<dbReference type="OrthoDB" id="88903at2"/>
<evidence type="ECO:0000313" key="2">
    <source>
        <dbReference type="EMBL" id="SEB02381.1"/>
    </source>
</evidence>
<dbReference type="EMBL" id="FNRD01000015">
    <property type="protein sequence ID" value="SEB02381.1"/>
    <property type="molecule type" value="Genomic_DNA"/>
</dbReference>
<proteinExistence type="predicted"/>
<gene>
    <name evidence="2" type="ORF">SAMN05443667_115121</name>
</gene>
<dbReference type="STRING" id="150146.SAMN05443667_115121"/>
<dbReference type="PANTHER" id="PTHR22674">
    <property type="entry name" value="NTPASE, KAP FAMILY P-LOOP DOMAIN-CONTAINING 1"/>
    <property type="match status" value="1"/>
</dbReference>
<dbReference type="SUPFAM" id="SSF52540">
    <property type="entry name" value="P-loop containing nucleoside triphosphate hydrolases"/>
    <property type="match status" value="1"/>
</dbReference>
<dbReference type="AlphaFoldDB" id="A0A1H4FZ69"/>
<keyword evidence="3" id="KW-1185">Reference proteome</keyword>
<accession>A0A1H4FZ69</accession>
<dbReference type="InterPro" id="IPR027417">
    <property type="entry name" value="P-loop_NTPase"/>
</dbReference>
<name>A0A1H4FZ69_9FLAO</name>